<name>A0A0G1Z630_9BACT</name>
<reference evidence="5 6" key="1">
    <citation type="journal article" date="2015" name="Nature">
        <title>rRNA introns, odd ribosomes, and small enigmatic genomes across a large radiation of phyla.</title>
        <authorList>
            <person name="Brown C.T."/>
            <person name="Hug L.A."/>
            <person name="Thomas B.C."/>
            <person name="Sharon I."/>
            <person name="Castelle C.J."/>
            <person name="Singh A."/>
            <person name="Wilkins M.J."/>
            <person name="Williams K.H."/>
            <person name="Banfield J.F."/>
        </authorList>
    </citation>
    <scope>NUCLEOTIDE SEQUENCE [LARGE SCALE GENOMIC DNA]</scope>
</reference>
<dbReference type="STRING" id="1618671.UY67_C0031G0006"/>
<evidence type="ECO:0000256" key="3">
    <source>
        <dbReference type="ARBA" id="ARBA00022801"/>
    </source>
</evidence>
<evidence type="ECO:0000256" key="4">
    <source>
        <dbReference type="ARBA" id="ARBA00024207"/>
    </source>
</evidence>
<evidence type="ECO:0000256" key="1">
    <source>
        <dbReference type="ARBA" id="ARBA00022649"/>
    </source>
</evidence>
<keyword evidence="3" id="KW-0378">Hydrolase</keyword>
<dbReference type="GO" id="GO:0016787">
    <property type="term" value="F:hydrolase activity"/>
    <property type="evidence" value="ECO:0007669"/>
    <property type="project" value="UniProtKB-KW"/>
</dbReference>
<accession>A0A0G1Z630</accession>
<dbReference type="PANTHER" id="PTHR33397:SF3">
    <property type="entry name" value="MRNA NUCLEASE HEPT"/>
    <property type="match status" value="1"/>
</dbReference>
<organism evidence="5 6">
    <name type="scientific">Candidatus Kaiserbacteria bacterium GW2011_GWA2_52_12</name>
    <dbReference type="NCBI Taxonomy" id="1618671"/>
    <lineage>
        <taxon>Bacteria</taxon>
        <taxon>Candidatus Kaiseribacteriota</taxon>
    </lineage>
</organism>
<dbReference type="PANTHER" id="PTHR33397">
    <property type="entry name" value="UPF0331 PROTEIN YUTE"/>
    <property type="match status" value="1"/>
</dbReference>
<comment type="similarity">
    <text evidence="4">Belongs to the HepT RNase toxin family.</text>
</comment>
<dbReference type="AlphaFoldDB" id="A0A0G1Z630"/>
<gene>
    <name evidence="5" type="ORF">UY67_C0031G0006</name>
</gene>
<comment type="caution">
    <text evidence="5">The sequence shown here is derived from an EMBL/GenBank/DDBJ whole genome shotgun (WGS) entry which is preliminary data.</text>
</comment>
<protein>
    <recommendedName>
        <fullName evidence="7">DUF86 domain-containing protein</fullName>
    </recommendedName>
</protein>
<dbReference type="Gene3D" id="1.20.120.580">
    <property type="entry name" value="bsu32300-like"/>
    <property type="match status" value="1"/>
</dbReference>
<evidence type="ECO:0000313" key="6">
    <source>
        <dbReference type="Proteomes" id="UP000034273"/>
    </source>
</evidence>
<evidence type="ECO:0000313" key="5">
    <source>
        <dbReference type="EMBL" id="KKW22957.1"/>
    </source>
</evidence>
<keyword evidence="1" id="KW-1277">Toxin-antitoxin system</keyword>
<evidence type="ECO:0008006" key="7">
    <source>
        <dbReference type="Google" id="ProtNLM"/>
    </source>
</evidence>
<dbReference type="Pfam" id="PF01934">
    <property type="entry name" value="HepT-like"/>
    <property type="match status" value="1"/>
</dbReference>
<keyword evidence="2" id="KW-0540">Nuclease</keyword>
<proteinExistence type="inferred from homology"/>
<evidence type="ECO:0000256" key="2">
    <source>
        <dbReference type="ARBA" id="ARBA00022722"/>
    </source>
</evidence>
<dbReference type="GO" id="GO:0004540">
    <property type="term" value="F:RNA nuclease activity"/>
    <property type="evidence" value="ECO:0007669"/>
    <property type="project" value="InterPro"/>
</dbReference>
<dbReference type="Proteomes" id="UP000034273">
    <property type="component" value="Unassembled WGS sequence"/>
</dbReference>
<dbReference type="InterPro" id="IPR008201">
    <property type="entry name" value="HepT-like"/>
</dbReference>
<dbReference type="NCBIfam" id="NF047751">
    <property type="entry name" value="HepT_toxin"/>
    <property type="match status" value="1"/>
</dbReference>
<sequence length="137" mass="15556">MSDELIQQKIALCEESLAALEKIFPQDFEALFPDPLTLPAIERYFQLVVDSAVDCNNLILETKEREKPETYFGTFTALGESGVISSDLAAQIAPSVGLRNALIHRYEGIDRKRMHSSIGKFIQLYRQYLRAISKLYL</sequence>
<dbReference type="GO" id="GO:0110001">
    <property type="term" value="C:toxin-antitoxin complex"/>
    <property type="evidence" value="ECO:0007669"/>
    <property type="project" value="InterPro"/>
</dbReference>
<dbReference type="InterPro" id="IPR037038">
    <property type="entry name" value="HepT-like_sf"/>
</dbReference>
<dbReference type="EMBL" id="LCQW01000031">
    <property type="protein sequence ID" value="KKW22957.1"/>
    <property type="molecule type" value="Genomic_DNA"/>
</dbReference>
<dbReference type="InterPro" id="IPR052379">
    <property type="entry name" value="Type_VII_TA_RNase"/>
</dbReference>